<evidence type="ECO:0000256" key="8">
    <source>
        <dbReference type="SAM" id="MobiDB-lite"/>
    </source>
</evidence>
<dbReference type="InterPro" id="IPR012338">
    <property type="entry name" value="Beta-lactam/transpept-like"/>
</dbReference>
<dbReference type="InterPro" id="IPR001967">
    <property type="entry name" value="Peptidase_S11_N"/>
</dbReference>
<keyword evidence="13" id="KW-1185">Reference proteome</keyword>
<dbReference type="PANTHER" id="PTHR21581">
    <property type="entry name" value="D-ALANYL-D-ALANINE CARBOXYPEPTIDASE"/>
    <property type="match status" value="1"/>
</dbReference>
<feature type="region of interest" description="Disordered" evidence="8">
    <location>
        <begin position="31"/>
        <end position="101"/>
    </location>
</feature>
<name>A0ABP8KGY2_9ACTN</name>
<evidence type="ECO:0000256" key="4">
    <source>
        <dbReference type="ARBA" id="ARBA00022960"/>
    </source>
</evidence>
<keyword evidence="5" id="KW-0573">Peptidoglycan synthesis</keyword>
<evidence type="ECO:0000256" key="2">
    <source>
        <dbReference type="ARBA" id="ARBA00022729"/>
    </source>
</evidence>
<feature type="chain" id="PRO_5047044011" description="Peptidase S11 D-alanyl-D-alanine carboxypeptidase A N-terminal domain-containing protein" evidence="10">
    <location>
        <begin position="33"/>
        <end position="448"/>
    </location>
</feature>
<feature type="domain" description="Peptidase S11 D-alanyl-D-alanine carboxypeptidase A N-terminal" evidence="11">
    <location>
        <begin position="124"/>
        <end position="351"/>
    </location>
</feature>
<dbReference type="EMBL" id="BAABFR010000147">
    <property type="protein sequence ID" value="GAA4405972.1"/>
    <property type="molecule type" value="Genomic_DNA"/>
</dbReference>
<dbReference type="InterPro" id="IPR018044">
    <property type="entry name" value="Peptidase_S11"/>
</dbReference>
<dbReference type="Pfam" id="PF00768">
    <property type="entry name" value="Peptidase_S11"/>
    <property type="match status" value="1"/>
</dbReference>
<evidence type="ECO:0000256" key="9">
    <source>
        <dbReference type="SAM" id="Phobius"/>
    </source>
</evidence>
<keyword evidence="2 10" id="KW-0732">Signal</keyword>
<comment type="caution">
    <text evidence="12">The sequence shown here is derived from an EMBL/GenBank/DDBJ whole genome shotgun (WGS) entry which is preliminary data.</text>
</comment>
<gene>
    <name evidence="12" type="ORF">GCM10023147_49340</name>
</gene>
<evidence type="ECO:0000313" key="12">
    <source>
        <dbReference type="EMBL" id="GAA4405972.1"/>
    </source>
</evidence>
<keyword evidence="9" id="KW-0812">Transmembrane</keyword>
<feature type="transmembrane region" description="Helical" evidence="9">
    <location>
        <begin position="424"/>
        <end position="442"/>
    </location>
</feature>
<dbReference type="RefSeq" id="WP_345001287.1">
    <property type="nucleotide sequence ID" value="NZ_BAABFR010000147.1"/>
</dbReference>
<sequence length="448" mass="46098">MTARPSLPAAAARLTTVTALLAALAAPGIAQAEPTPAPIPPEATLTTTPARGADRTSPHYPGVTTKNTDGCPHREVPPPPVDTSEVPEPGQTAPSPLPVPSPPVGGERLGACGLILPAGAPPAPAGIDSSGWLIADITTGRVLAAKDPHGRYRPASTIKLLLAQVALRDLHLDTVVTGTPEDAAQEGDAVGIGPGGHYTVRDLLLGLLLLSGNDCAHALAMQLGGVAVTVDKMNALADSLGAHDTRVASPSGLDAPGMSTSPYDEVLILRAALADKTFRQLDETKEAFFPGYPARRDVPGDKPHPGYTMLNEDRLLFDIPGGIGGKTGYTDDAEKTYVGAVQRSGQTYVISQMFGLAYQGNSYWDQYRRLLAYGESLPPGASVGELPGDQPAVASDADGGAQAAGFAAPARATAHAARHPLTKLLLAVGGLLLVAAVVGATLRTSRRR</sequence>
<evidence type="ECO:0000256" key="5">
    <source>
        <dbReference type="ARBA" id="ARBA00022984"/>
    </source>
</evidence>
<evidence type="ECO:0000313" key="13">
    <source>
        <dbReference type="Proteomes" id="UP001500635"/>
    </source>
</evidence>
<reference evidence="13" key="1">
    <citation type="journal article" date="2019" name="Int. J. Syst. Evol. Microbiol.">
        <title>The Global Catalogue of Microorganisms (GCM) 10K type strain sequencing project: providing services to taxonomists for standard genome sequencing and annotation.</title>
        <authorList>
            <consortium name="The Broad Institute Genomics Platform"/>
            <consortium name="The Broad Institute Genome Sequencing Center for Infectious Disease"/>
            <person name="Wu L."/>
            <person name="Ma J."/>
        </authorList>
    </citation>
    <scope>NUCLEOTIDE SEQUENCE [LARGE SCALE GENOMIC DNA]</scope>
    <source>
        <strain evidence="13">JCM 17688</strain>
    </source>
</reference>
<comment type="similarity">
    <text evidence="1 7">Belongs to the peptidase S11 family.</text>
</comment>
<evidence type="ECO:0000256" key="3">
    <source>
        <dbReference type="ARBA" id="ARBA00022801"/>
    </source>
</evidence>
<accession>A0ABP8KGY2</accession>
<evidence type="ECO:0000256" key="6">
    <source>
        <dbReference type="ARBA" id="ARBA00023316"/>
    </source>
</evidence>
<evidence type="ECO:0000259" key="11">
    <source>
        <dbReference type="Pfam" id="PF00768"/>
    </source>
</evidence>
<dbReference type="PRINTS" id="PR00725">
    <property type="entry name" value="DADACBPTASE1"/>
</dbReference>
<evidence type="ECO:0000256" key="7">
    <source>
        <dbReference type="RuleBase" id="RU004016"/>
    </source>
</evidence>
<feature type="signal peptide" evidence="10">
    <location>
        <begin position="1"/>
        <end position="32"/>
    </location>
</feature>
<dbReference type="PANTHER" id="PTHR21581:SF33">
    <property type="entry name" value="D-ALANYL-D-ALANINE CARBOXYPEPTIDASE DACB"/>
    <property type="match status" value="1"/>
</dbReference>
<dbReference type="Proteomes" id="UP001500635">
    <property type="component" value="Unassembled WGS sequence"/>
</dbReference>
<keyword evidence="4" id="KW-0133">Cell shape</keyword>
<proteinExistence type="inferred from homology"/>
<protein>
    <recommendedName>
        <fullName evidence="11">Peptidase S11 D-alanyl-D-alanine carboxypeptidase A N-terminal domain-containing protein</fullName>
    </recommendedName>
</protein>
<keyword evidence="9" id="KW-1133">Transmembrane helix</keyword>
<evidence type="ECO:0000256" key="1">
    <source>
        <dbReference type="ARBA" id="ARBA00007164"/>
    </source>
</evidence>
<dbReference type="SUPFAM" id="SSF56601">
    <property type="entry name" value="beta-lactamase/transpeptidase-like"/>
    <property type="match status" value="1"/>
</dbReference>
<organism evidence="12 13">
    <name type="scientific">Tsukamurella soli</name>
    <dbReference type="NCBI Taxonomy" id="644556"/>
    <lineage>
        <taxon>Bacteria</taxon>
        <taxon>Bacillati</taxon>
        <taxon>Actinomycetota</taxon>
        <taxon>Actinomycetes</taxon>
        <taxon>Mycobacteriales</taxon>
        <taxon>Tsukamurellaceae</taxon>
        <taxon>Tsukamurella</taxon>
    </lineage>
</organism>
<evidence type="ECO:0000256" key="10">
    <source>
        <dbReference type="SAM" id="SignalP"/>
    </source>
</evidence>
<keyword evidence="9" id="KW-0472">Membrane</keyword>
<dbReference type="Gene3D" id="3.40.710.10">
    <property type="entry name" value="DD-peptidase/beta-lactamase superfamily"/>
    <property type="match status" value="1"/>
</dbReference>
<keyword evidence="6" id="KW-0961">Cell wall biogenesis/degradation</keyword>
<keyword evidence="3" id="KW-0378">Hydrolase</keyword>